<dbReference type="AlphaFoldDB" id="A0A5M6BZ90"/>
<accession>A0A5M6BZ90</accession>
<proteinExistence type="predicted"/>
<organism evidence="2 3">
    <name type="scientific">Kwoniella shandongensis</name>
    <dbReference type="NCBI Taxonomy" id="1734106"/>
    <lineage>
        <taxon>Eukaryota</taxon>
        <taxon>Fungi</taxon>
        <taxon>Dikarya</taxon>
        <taxon>Basidiomycota</taxon>
        <taxon>Agaricomycotina</taxon>
        <taxon>Tremellomycetes</taxon>
        <taxon>Tremellales</taxon>
        <taxon>Cryptococcaceae</taxon>
        <taxon>Kwoniella</taxon>
    </lineage>
</organism>
<dbReference type="GeneID" id="43588690"/>
<sequence>MSSNASPPPLPPSTLTLLLSSLLPPSPLPQELLSKSLLQRLLYLPPSPTDLDAHISPFPSNTEDQPISSRLRELARGHKLTEVEYTTEGEEVFGRVRIVPELEGGSTTEGEVEIWFEFEGIDGESRGWVYHSARLPVGQNDGSRQWVKDPSLLPSTSNDHQEQQQHETSTMRDGMGSYSLNDDEHAQAQAPAGYWAAFDSPPKAQNTFDLPSHIGAGGEGEGGEDDYWAQYSRPATAPITPGVATPGGPSSASGGVARHFPGMTNTLPSQVRTANGADHNGLGHRVEGEGDGLQLGLLHALNGAKDSQPRGIWKDETGVQVRDRLKGKIGNSLKDLWGRYLGEATSMDQVDDEVLEERAMGWLRISRSVVDSTPTASTITADGDEIVIRAKLEVLKEMYEVVEEQEHEDDGFWRLCEGVVKSQRGGEVEDEEVRQTMYYE</sequence>
<protein>
    <submittedName>
        <fullName evidence="2">Uncharacterized protein</fullName>
    </submittedName>
</protein>
<reference evidence="2" key="1">
    <citation type="submission" date="2017-08" db="EMBL/GenBank/DDBJ databases">
        <authorList>
            <person name="Cuomo C."/>
            <person name="Billmyre B."/>
            <person name="Heitman J."/>
        </authorList>
    </citation>
    <scope>NUCLEOTIDE SEQUENCE</scope>
    <source>
        <strain evidence="2">CBS 12478</strain>
    </source>
</reference>
<keyword evidence="3" id="KW-1185">Reference proteome</keyword>
<evidence type="ECO:0000256" key="1">
    <source>
        <dbReference type="SAM" id="MobiDB-lite"/>
    </source>
</evidence>
<reference evidence="2" key="2">
    <citation type="submission" date="2024-01" db="EMBL/GenBank/DDBJ databases">
        <title>Comparative genomics of Cryptococcus and Kwoniella reveals pathogenesis evolution and contrasting modes of karyotype evolution via chromosome fusion or intercentromeric recombination.</title>
        <authorList>
            <person name="Coelho M.A."/>
            <person name="David-Palma M."/>
            <person name="Shea T."/>
            <person name="Bowers K."/>
            <person name="McGinley-Smith S."/>
            <person name="Mohammad A.W."/>
            <person name="Gnirke A."/>
            <person name="Yurkov A.M."/>
            <person name="Nowrousian M."/>
            <person name="Sun S."/>
            <person name="Cuomo C.A."/>
            <person name="Heitman J."/>
        </authorList>
    </citation>
    <scope>NUCLEOTIDE SEQUENCE</scope>
    <source>
        <strain evidence="2">CBS 12478</strain>
    </source>
</reference>
<dbReference type="Proteomes" id="UP000322225">
    <property type="component" value="Chromosome 1"/>
</dbReference>
<name>A0A5M6BZ90_9TREE</name>
<evidence type="ECO:0000313" key="2">
    <source>
        <dbReference type="EMBL" id="WWD16261.1"/>
    </source>
</evidence>
<dbReference type="EMBL" id="CP144051">
    <property type="protein sequence ID" value="WWD16261.1"/>
    <property type="molecule type" value="Genomic_DNA"/>
</dbReference>
<dbReference type="KEGG" id="ksn:43588690"/>
<dbReference type="RefSeq" id="XP_031861032.1">
    <property type="nucleotide sequence ID" value="XM_032004554.1"/>
</dbReference>
<evidence type="ECO:0000313" key="3">
    <source>
        <dbReference type="Proteomes" id="UP000322225"/>
    </source>
</evidence>
<dbReference type="OrthoDB" id="2564062at2759"/>
<feature type="region of interest" description="Disordered" evidence="1">
    <location>
        <begin position="139"/>
        <end position="180"/>
    </location>
</feature>
<gene>
    <name evidence="2" type="ORF">CI109_100687</name>
</gene>